<dbReference type="InterPro" id="IPR011074">
    <property type="entry name" value="CRAL/TRIO_N_dom"/>
</dbReference>
<dbReference type="SUPFAM" id="SSF46938">
    <property type="entry name" value="CRAL/TRIO N-terminal domain"/>
    <property type="match status" value="1"/>
</dbReference>
<dbReference type="PANTHER" id="PTHR23324">
    <property type="entry name" value="SEC14 RELATED PROTEIN"/>
    <property type="match status" value="1"/>
</dbReference>
<evidence type="ECO:0000259" key="2">
    <source>
        <dbReference type="PROSITE" id="PS50191"/>
    </source>
</evidence>
<protein>
    <submittedName>
        <fullName evidence="3">CRAL/TRIO domain-containing protein</fullName>
    </submittedName>
</protein>
<dbReference type="SUPFAM" id="SSF52087">
    <property type="entry name" value="CRAL/TRIO domain"/>
    <property type="match status" value="1"/>
</dbReference>
<dbReference type="InterPro" id="IPR001251">
    <property type="entry name" value="CRAL-TRIO_dom"/>
</dbReference>
<evidence type="ECO:0000313" key="4">
    <source>
        <dbReference type="Proteomes" id="UP000095751"/>
    </source>
</evidence>
<dbReference type="OrthoDB" id="44557at2759"/>
<reference evidence="3 4" key="1">
    <citation type="submission" date="2016-09" db="EMBL/GenBank/DDBJ databases">
        <title>Extensive genetic diversity and differential bi-allelic expression allows diatom success in the polar Southern Ocean.</title>
        <authorList>
            <consortium name="DOE Joint Genome Institute"/>
            <person name="Mock T."/>
            <person name="Otillar R.P."/>
            <person name="Strauss J."/>
            <person name="Dupont C."/>
            <person name="Frickenhaus S."/>
            <person name="Maumus F."/>
            <person name="Mcmullan M."/>
            <person name="Sanges R."/>
            <person name="Schmutz J."/>
            <person name="Toseland A."/>
            <person name="Valas R."/>
            <person name="Veluchamy A."/>
            <person name="Ward B.J."/>
            <person name="Allen A."/>
            <person name="Barry K."/>
            <person name="Falciatore A."/>
            <person name="Ferrante M."/>
            <person name="Fortunato A.E."/>
            <person name="Gloeckner G."/>
            <person name="Gruber A."/>
            <person name="Hipkin R."/>
            <person name="Janech M."/>
            <person name="Kroth P."/>
            <person name="Leese F."/>
            <person name="Lindquist E."/>
            <person name="Lyon B.R."/>
            <person name="Martin J."/>
            <person name="Mayer C."/>
            <person name="Parker M."/>
            <person name="Quesneville H."/>
            <person name="Raymond J."/>
            <person name="Uhlig C."/>
            <person name="Valentin K.U."/>
            <person name="Worden A.Z."/>
            <person name="Armbrust E.V."/>
            <person name="Bowler C."/>
            <person name="Green B."/>
            <person name="Moulton V."/>
            <person name="Van Oosterhout C."/>
            <person name="Grigoriev I."/>
        </authorList>
    </citation>
    <scope>NUCLEOTIDE SEQUENCE [LARGE SCALE GENOMIC DNA]</scope>
    <source>
        <strain evidence="3 4">CCMP1102</strain>
    </source>
</reference>
<evidence type="ECO:0000313" key="3">
    <source>
        <dbReference type="EMBL" id="OEU18382.1"/>
    </source>
</evidence>
<dbReference type="CDD" id="cd00170">
    <property type="entry name" value="SEC14"/>
    <property type="match status" value="1"/>
</dbReference>
<proteinExistence type="predicted"/>
<sequence>MGGLCSKSNDAVVDLDRSRHVVATAATLSSSTTEKKSFTIPPATKSTTTRLSVDDTDKFFDTFQSFSDLNKINYPPATKMMASASTTICIDTAPDLLLSTKINNSSSPKPPPGPPVKTNPPQKQNSTTAITETLKGRTNITTHGYPGELDEEEFNACLKFREELKKRNPAYREMVLAYSPAESEAFALCRFLRARDFNVDEVLAMLEENGAPEIWKKAKEQNFYRDNLKELYNGCPVSVLMTLFPIVVSGIAKNGAVMFYLKPSFGSGMDINGLECVIENLSDLIPYLWDLLHTRGIDSMIREQECHNPKTTTILSERIIVIDLKGMPSALYDKSFMSECNQITNCFPETMNRTYMINVPMAFSVVWSILKMFIEPRTIEKIGFFSYESYAKDDLLTFVDSKELLSTYGGDGPSFEEVLQIRQTTYENNSTTRLIVETMTIFPRYESKFNFDLKSNEHVSSINIYSKADNGADFTVSSGKVVLVETTNVSRKEESEKMHYSVNIFNDDSDSDPNIAISGPGKFEIVAKGSVKEYYLVTIHGASSL</sequence>
<name>A0A1E7FJN2_9STRA</name>
<dbReference type="Pfam" id="PF00650">
    <property type="entry name" value="CRAL_TRIO"/>
    <property type="match status" value="1"/>
</dbReference>
<dbReference type="EMBL" id="KV784356">
    <property type="protein sequence ID" value="OEU18382.1"/>
    <property type="molecule type" value="Genomic_DNA"/>
</dbReference>
<gene>
    <name evidence="3" type="ORF">FRACYDRAFT_236659</name>
</gene>
<dbReference type="InParanoid" id="A0A1E7FJN2"/>
<feature type="compositionally biased region" description="Pro residues" evidence="1">
    <location>
        <begin position="108"/>
        <end position="118"/>
    </location>
</feature>
<accession>A0A1E7FJN2</accession>
<keyword evidence="4" id="KW-1185">Reference proteome</keyword>
<dbReference type="Proteomes" id="UP000095751">
    <property type="component" value="Unassembled WGS sequence"/>
</dbReference>
<dbReference type="InterPro" id="IPR036865">
    <property type="entry name" value="CRAL-TRIO_dom_sf"/>
</dbReference>
<dbReference type="PANTHER" id="PTHR23324:SF83">
    <property type="entry name" value="SEC14-LIKE PROTEIN 2"/>
    <property type="match status" value="1"/>
</dbReference>
<dbReference type="GO" id="GO:0005737">
    <property type="term" value="C:cytoplasm"/>
    <property type="evidence" value="ECO:0007669"/>
    <property type="project" value="TreeGrafter"/>
</dbReference>
<dbReference type="Pfam" id="PF03765">
    <property type="entry name" value="CRAL_TRIO_N"/>
    <property type="match status" value="1"/>
</dbReference>
<dbReference type="Gene3D" id="3.40.525.10">
    <property type="entry name" value="CRAL-TRIO lipid binding domain"/>
    <property type="match status" value="1"/>
</dbReference>
<dbReference type="InterPro" id="IPR051064">
    <property type="entry name" value="SEC14/CRAL-TRIO_domain"/>
</dbReference>
<dbReference type="KEGG" id="fcy:FRACYDRAFT_236659"/>
<dbReference type="InterPro" id="IPR036273">
    <property type="entry name" value="CRAL/TRIO_N_dom_sf"/>
</dbReference>
<dbReference type="SMART" id="SM01100">
    <property type="entry name" value="CRAL_TRIO_N"/>
    <property type="match status" value="1"/>
</dbReference>
<evidence type="ECO:0000256" key="1">
    <source>
        <dbReference type="SAM" id="MobiDB-lite"/>
    </source>
</evidence>
<organism evidence="3 4">
    <name type="scientific">Fragilariopsis cylindrus CCMP1102</name>
    <dbReference type="NCBI Taxonomy" id="635003"/>
    <lineage>
        <taxon>Eukaryota</taxon>
        <taxon>Sar</taxon>
        <taxon>Stramenopiles</taxon>
        <taxon>Ochrophyta</taxon>
        <taxon>Bacillariophyta</taxon>
        <taxon>Bacillariophyceae</taxon>
        <taxon>Bacillariophycidae</taxon>
        <taxon>Bacillariales</taxon>
        <taxon>Bacillariaceae</taxon>
        <taxon>Fragilariopsis</taxon>
    </lineage>
</organism>
<dbReference type="AlphaFoldDB" id="A0A1E7FJN2"/>
<dbReference type="SMART" id="SM00516">
    <property type="entry name" value="SEC14"/>
    <property type="match status" value="1"/>
</dbReference>
<feature type="domain" description="CRAL-TRIO" evidence="2">
    <location>
        <begin position="236"/>
        <end position="416"/>
    </location>
</feature>
<feature type="region of interest" description="Disordered" evidence="1">
    <location>
        <begin position="100"/>
        <end position="126"/>
    </location>
</feature>
<dbReference type="PROSITE" id="PS50191">
    <property type="entry name" value="CRAL_TRIO"/>
    <property type="match status" value="1"/>
</dbReference>